<dbReference type="EMBL" id="BAABRN010000102">
    <property type="protein sequence ID" value="GAA5504283.1"/>
    <property type="molecule type" value="Genomic_DNA"/>
</dbReference>
<dbReference type="InterPro" id="IPR038461">
    <property type="entry name" value="Schlafen_AlbA_2_dom_sf"/>
</dbReference>
<dbReference type="Gene3D" id="1.10.10.10">
    <property type="entry name" value="Winged helix-like DNA-binding domain superfamily/Winged helix DNA-binding domain"/>
    <property type="match status" value="1"/>
</dbReference>
<accession>A0ABP9VGE8</accession>
<dbReference type="Proteomes" id="UP001458946">
    <property type="component" value="Unassembled WGS sequence"/>
</dbReference>
<dbReference type="InterPro" id="IPR036388">
    <property type="entry name" value="WH-like_DNA-bd_sf"/>
</dbReference>
<sequence>MSNRVEYESLNDLLEDRGLIDDEGTRVEIKSGKGGLPNGFWTSVNAFSNTVGGYILLGFHDVTKEVIKDVEIDRLQKDISSGIALKLEPPVAPTLEVLRVAGQKIIMVSVTPADTHLKPIYLVEKGKKGWKRVGSSNLQLSKEDIERMLLEKAGKSPDSYVVGGFGLRHLDTGTLARYRQRLQNLRPTHRLLSKTDEQLLQSLNCLTYTPEKDLWELNRAGLLIFGQEQYVRSVFPSLEVQILRFDEPNWELTAQNRGRKSVLEGRALFDFVPDLEETLLQLFPPTVKVTSGKIGRDPDPIYDALREAIVNAIAHQDFLAARYIQIRIFSDRLEIENPGYSKKPVELFSEPGSLPRNPLIAYAFEIVEYVEKQGFGGSIMIDSIEKAGFTPPKFNSSVDKNSFTVTFFWQHFMSQEDLTWVAEFGEMPEDDKKALVYAKNNNAMKNSDVRRLCGHDTLKASKVLQRLKARQLLELHGTGKQAYYTLTVPSTPTLPDFSTRQLHFFDVAEGVKDRLAV</sequence>
<dbReference type="PANTHER" id="PTHR30595:SF6">
    <property type="entry name" value="SCHLAFEN ALBA-2 DOMAIN-CONTAINING PROTEIN"/>
    <property type="match status" value="1"/>
</dbReference>
<dbReference type="Pfam" id="PF13749">
    <property type="entry name" value="HATPase_c_4"/>
    <property type="match status" value="1"/>
</dbReference>
<dbReference type="PANTHER" id="PTHR30595">
    <property type="entry name" value="GLPR-RELATED TRANSCRIPTIONAL REPRESSOR"/>
    <property type="match status" value="1"/>
</dbReference>
<comment type="caution">
    <text evidence="2">The sequence shown here is derived from an EMBL/GenBank/DDBJ whole genome shotgun (WGS) entry which is preliminary data.</text>
</comment>
<dbReference type="InterPro" id="IPR007421">
    <property type="entry name" value="Schlafen_AlbA_2_dom"/>
</dbReference>
<proteinExistence type="predicted"/>
<evidence type="ECO:0000313" key="3">
    <source>
        <dbReference type="Proteomes" id="UP001458946"/>
    </source>
</evidence>
<dbReference type="InterPro" id="IPR038475">
    <property type="entry name" value="RecG_C_sf"/>
</dbReference>
<name>A0ABP9VGE8_9DEIO</name>
<feature type="domain" description="Schlafen AlbA-2" evidence="1">
    <location>
        <begin position="23"/>
        <end position="140"/>
    </location>
</feature>
<evidence type="ECO:0000259" key="1">
    <source>
        <dbReference type="Pfam" id="PF04326"/>
    </source>
</evidence>
<dbReference type="Pfam" id="PF04326">
    <property type="entry name" value="SLFN_AlbA_2"/>
    <property type="match status" value="1"/>
</dbReference>
<protein>
    <recommendedName>
        <fullName evidence="1">Schlafen AlbA-2 domain-containing protein</fullName>
    </recommendedName>
</protein>
<gene>
    <name evidence="2" type="ORF">Dxin01_04052</name>
</gene>
<evidence type="ECO:0000313" key="2">
    <source>
        <dbReference type="EMBL" id="GAA5504283.1"/>
    </source>
</evidence>
<dbReference type="Gene3D" id="3.30.950.30">
    <property type="entry name" value="Schlafen, AAA domain"/>
    <property type="match status" value="1"/>
</dbReference>
<reference evidence="2 3" key="1">
    <citation type="submission" date="2024-02" db="EMBL/GenBank/DDBJ databases">
        <title>Deinococcus xinjiangensis NBRC 107630.</title>
        <authorList>
            <person name="Ichikawa N."/>
            <person name="Katano-Makiyama Y."/>
            <person name="Hidaka K."/>
        </authorList>
    </citation>
    <scope>NUCLEOTIDE SEQUENCE [LARGE SCALE GENOMIC DNA]</scope>
    <source>
        <strain evidence="2 3">NBRC 107630</strain>
    </source>
</reference>
<dbReference type="Gene3D" id="3.30.565.60">
    <property type="match status" value="1"/>
</dbReference>
<keyword evidence="3" id="KW-1185">Reference proteome</keyword>
<organism evidence="2 3">
    <name type="scientific">Deinococcus xinjiangensis</name>
    <dbReference type="NCBI Taxonomy" id="457454"/>
    <lineage>
        <taxon>Bacteria</taxon>
        <taxon>Thermotogati</taxon>
        <taxon>Deinococcota</taxon>
        <taxon>Deinococci</taxon>
        <taxon>Deinococcales</taxon>
        <taxon>Deinococcaceae</taxon>
        <taxon>Deinococcus</taxon>
    </lineage>
</organism>